<organism evidence="1 2">
    <name type="scientific">Pedobacter helvus</name>
    <dbReference type="NCBI Taxonomy" id="2563444"/>
    <lineage>
        <taxon>Bacteria</taxon>
        <taxon>Pseudomonadati</taxon>
        <taxon>Bacteroidota</taxon>
        <taxon>Sphingobacteriia</taxon>
        <taxon>Sphingobacteriales</taxon>
        <taxon>Sphingobacteriaceae</taxon>
        <taxon>Pedobacter</taxon>
    </lineage>
</organism>
<dbReference type="RefSeq" id="WP_138727801.1">
    <property type="nucleotide sequence ID" value="NZ_SRMP02000001.1"/>
</dbReference>
<dbReference type="SUPFAM" id="SSF53448">
    <property type="entry name" value="Nucleotide-diphospho-sugar transferases"/>
    <property type="match status" value="1"/>
</dbReference>
<gene>
    <name evidence="1" type="ORF">E5L68_002365</name>
</gene>
<evidence type="ECO:0000313" key="1">
    <source>
        <dbReference type="EMBL" id="MFN0290214.1"/>
    </source>
</evidence>
<dbReference type="InterPro" id="IPR029044">
    <property type="entry name" value="Nucleotide-diphossugar_trans"/>
</dbReference>
<name>A0ABW9JCS6_9SPHI</name>
<dbReference type="EMBL" id="SRMP02000001">
    <property type="protein sequence ID" value="MFN0290214.1"/>
    <property type="molecule type" value="Genomic_DNA"/>
</dbReference>
<evidence type="ECO:0008006" key="3">
    <source>
        <dbReference type="Google" id="ProtNLM"/>
    </source>
</evidence>
<proteinExistence type="predicted"/>
<comment type="caution">
    <text evidence="1">The sequence shown here is derived from an EMBL/GenBank/DDBJ whole genome shotgun (WGS) entry which is preliminary data.</text>
</comment>
<reference evidence="1 2" key="1">
    <citation type="submission" date="2024-12" db="EMBL/GenBank/DDBJ databases">
        <authorList>
            <person name="Hu S."/>
        </authorList>
    </citation>
    <scope>NUCLEOTIDE SEQUENCE [LARGE SCALE GENOMIC DNA]</scope>
    <source>
        <strain evidence="1 2">P-25</strain>
    </source>
</reference>
<dbReference type="Proteomes" id="UP001517367">
    <property type="component" value="Unassembled WGS sequence"/>
</dbReference>
<sequence length="285" mass="33015">MILRVKNLVYSLKYLFSSLFTNRFRIELDADLNRNDKIIVSMTSKPDRIHKVWLVVESLLRQKEMPNAVILYLALDEFRDEKILPQRLLKLKKRGLQIVFVADNLKPHNKYFYAIASFPKANIITVDDDKIYPPNLVSVLKQYAGLYPDKICSVLTREIKTKNGQVESYVNWEVIRSNREPSHTLLNLGVGGVIYPPGALHKDLFDKEQLKNRTLLTDDIWLKVMAIRNNTKIVSLAGLFRKPFVSITGLGKEQLMLKNIYGGENDLVFKDLLSWYNIDVNKFQD</sequence>
<protein>
    <recommendedName>
        <fullName evidence="3">Glycosyltransferase 2-like domain-containing protein</fullName>
    </recommendedName>
</protein>
<accession>A0ABW9JCS6</accession>
<keyword evidence="2" id="KW-1185">Reference proteome</keyword>
<evidence type="ECO:0000313" key="2">
    <source>
        <dbReference type="Proteomes" id="UP001517367"/>
    </source>
</evidence>